<keyword evidence="2" id="KW-0808">Transferase</keyword>
<evidence type="ECO:0000313" key="3">
    <source>
        <dbReference type="Proteomes" id="UP000297065"/>
    </source>
</evidence>
<reference evidence="2 3" key="1">
    <citation type="submission" date="2019-02" db="EMBL/GenBank/DDBJ databases">
        <title>Complete Genome Sequence of Desulfovibrio desulfuricans IC1, a Sulfonate Utilizing Anaerobe.</title>
        <authorList>
            <person name="Day L.A."/>
            <person name="De Leon K.B."/>
            <person name="Wall J.D."/>
        </authorList>
    </citation>
    <scope>NUCLEOTIDE SEQUENCE [LARGE SCALE GENOMIC DNA]</scope>
    <source>
        <strain evidence="2 3">IC1</strain>
    </source>
</reference>
<name>A0A4P7UF45_DESDE</name>
<dbReference type="PANTHER" id="PTHR48090:SF7">
    <property type="entry name" value="RFBJ PROTEIN"/>
    <property type="match status" value="1"/>
</dbReference>
<dbReference type="PANTHER" id="PTHR48090">
    <property type="entry name" value="UNDECAPRENYL-PHOSPHATE 4-DEOXY-4-FORMAMIDO-L-ARABINOSE TRANSFERASE-RELATED"/>
    <property type="match status" value="1"/>
</dbReference>
<dbReference type="InterPro" id="IPR001173">
    <property type="entry name" value="Glyco_trans_2-like"/>
</dbReference>
<sequence length="234" mass="26238">MSTFSLVIPCYNEALTLPALIDRLCACFANTQGYEIVLVNNGSTDNSAEALSQAAAEHPFIRIVDVPVNQGYGWGILQGLAAAKGDYLGWTHADMQTDPGDAIEAFAKLRLQNAPLTFVKGRRYGRPLADVLFTVGMSCFDSALFGMPLWDINAQPTVFSRAFYNMWQDPPKDFALDLYVYAMARKAGARIARFPVLFAKRQHGTSHWNINWKAKLKFIKRTIDFSFALKRTWK</sequence>
<dbReference type="InterPro" id="IPR029044">
    <property type="entry name" value="Nucleotide-diphossugar_trans"/>
</dbReference>
<dbReference type="Gene3D" id="3.90.550.10">
    <property type="entry name" value="Spore Coat Polysaccharide Biosynthesis Protein SpsA, Chain A"/>
    <property type="match status" value="1"/>
</dbReference>
<dbReference type="RefSeq" id="WP_136398712.1">
    <property type="nucleotide sequence ID" value="NZ_CP036295.1"/>
</dbReference>
<dbReference type="GO" id="GO:0016740">
    <property type="term" value="F:transferase activity"/>
    <property type="evidence" value="ECO:0007669"/>
    <property type="project" value="UniProtKB-KW"/>
</dbReference>
<evidence type="ECO:0000259" key="1">
    <source>
        <dbReference type="Pfam" id="PF00535"/>
    </source>
</evidence>
<dbReference type="InterPro" id="IPR050256">
    <property type="entry name" value="Glycosyltransferase_2"/>
</dbReference>
<proteinExistence type="predicted"/>
<protein>
    <submittedName>
        <fullName evidence="2">Glycosyltransferase family 2 protein</fullName>
    </submittedName>
</protein>
<organism evidence="2 3">
    <name type="scientific">Desulfovibrio desulfuricans</name>
    <dbReference type="NCBI Taxonomy" id="876"/>
    <lineage>
        <taxon>Bacteria</taxon>
        <taxon>Pseudomonadati</taxon>
        <taxon>Thermodesulfobacteriota</taxon>
        <taxon>Desulfovibrionia</taxon>
        <taxon>Desulfovibrionales</taxon>
        <taxon>Desulfovibrionaceae</taxon>
        <taxon>Desulfovibrio</taxon>
    </lineage>
</organism>
<dbReference type="EMBL" id="CP036295">
    <property type="protein sequence ID" value="QCC84463.1"/>
    <property type="molecule type" value="Genomic_DNA"/>
</dbReference>
<accession>A0A4P7UF45</accession>
<dbReference type="SUPFAM" id="SSF53448">
    <property type="entry name" value="Nucleotide-diphospho-sugar transferases"/>
    <property type="match status" value="1"/>
</dbReference>
<dbReference type="OrthoDB" id="9810303at2"/>
<dbReference type="Proteomes" id="UP000297065">
    <property type="component" value="Chromosome"/>
</dbReference>
<feature type="domain" description="Glycosyltransferase 2-like" evidence="1">
    <location>
        <begin position="5"/>
        <end position="126"/>
    </location>
</feature>
<dbReference type="CDD" id="cd04179">
    <property type="entry name" value="DPM_DPG-synthase_like"/>
    <property type="match status" value="1"/>
</dbReference>
<evidence type="ECO:0000313" key="2">
    <source>
        <dbReference type="EMBL" id="QCC84463.1"/>
    </source>
</evidence>
<gene>
    <name evidence="2" type="ORF">DDIC_00925</name>
</gene>
<dbReference type="AlphaFoldDB" id="A0A4P7UF45"/>
<dbReference type="Pfam" id="PF00535">
    <property type="entry name" value="Glycos_transf_2"/>
    <property type="match status" value="1"/>
</dbReference>